<dbReference type="InterPro" id="IPR012902">
    <property type="entry name" value="N_methyl_site"/>
</dbReference>
<dbReference type="PROSITE" id="PS00409">
    <property type="entry name" value="PROKAR_NTER_METHYL"/>
    <property type="match status" value="1"/>
</dbReference>
<feature type="non-terminal residue" evidence="7">
    <location>
        <position position="42"/>
    </location>
</feature>
<evidence type="ECO:0008006" key="8">
    <source>
        <dbReference type="Google" id="ProtNLM"/>
    </source>
</evidence>
<accession>X1G3X1</accession>
<keyword evidence="2" id="KW-0488">Methylation</keyword>
<dbReference type="NCBIfam" id="TIGR02532">
    <property type="entry name" value="IV_pilin_GFxxxE"/>
    <property type="match status" value="1"/>
</dbReference>
<sequence length="42" mass="4671">MKKFWQKEKGFTLIELLIVVAIIGIVAGIAIPRFLGARTTAR</sequence>
<evidence type="ECO:0000256" key="4">
    <source>
        <dbReference type="ARBA" id="ARBA00022989"/>
    </source>
</evidence>
<dbReference type="GO" id="GO:0016020">
    <property type="term" value="C:membrane"/>
    <property type="evidence" value="ECO:0007669"/>
    <property type="project" value="UniProtKB-SubCell"/>
</dbReference>
<keyword evidence="3 6" id="KW-0812">Transmembrane</keyword>
<dbReference type="PANTHER" id="PTHR30093:SF44">
    <property type="entry name" value="TYPE II SECRETION SYSTEM CORE PROTEIN G"/>
    <property type="match status" value="1"/>
</dbReference>
<keyword evidence="5 6" id="KW-0472">Membrane</keyword>
<gene>
    <name evidence="7" type="ORF">S03H2_34033</name>
</gene>
<evidence type="ECO:0000256" key="1">
    <source>
        <dbReference type="ARBA" id="ARBA00004167"/>
    </source>
</evidence>
<keyword evidence="4 6" id="KW-1133">Transmembrane helix</keyword>
<dbReference type="InterPro" id="IPR045584">
    <property type="entry name" value="Pilin-like"/>
</dbReference>
<organism evidence="7">
    <name type="scientific">marine sediment metagenome</name>
    <dbReference type="NCBI Taxonomy" id="412755"/>
    <lineage>
        <taxon>unclassified sequences</taxon>
        <taxon>metagenomes</taxon>
        <taxon>ecological metagenomes</taxon>
    </lineage>
</organism>
<comment type="caution">
    <text evidence="7">The sequence shown here is derived from an EMBL/GenBank/DDBJ whole genome shotgun (WGS) entry which is preliminary data.</text>
</comment>
<evidence type="ECO:0000256" key="6">
    <source>
        <dbReference type="SAM" id="Phobius"/>
    </source>
</evidence>
<dbReference type="SUPFAM" id="SSF54523">
    <property type="entry name" value="Pili subunits"/>
    <property type="match status" value="1"/>
</dbReference>
<dbReference type="PANTHER" id="PTHR30093">
    <property type="entry name" value="GENERAL SECRETION PATHWAY PROTEIN G"/>
    <property type="match status" value="1"/>
</dbReference>
<dbReference type="EMBL" id="BARU01020750">
    <property type="protein sequence ID" value="GAH52606.1"/>
    <property type="molecule type" value="Genomic_DNA"/>
</dbReference>
<dbReference type="Gene3D" id="3.30.700.10">
    <property type="entry name" value="Glycoprotein, Type 4 Pilin"/>
    <property type="match status" value="1"/>
</dbReference>
<comment type="subcellular location">
    <subcellularLocation>
        <location evidence="1">Membrane</location>
        <topology evidence="1">Single-pass membrane protein</topology>
    </subcellularLocation>
</comment>
<evidence type="ECO:0000313" key="7">
    <source>
        <dbReference type="EMBL" id="GAH52606.1"/>
    </source>
</evidence>
<evidence type="ECO:0000256" key="2">
    <source>
        <dbReference type="ARBA" id="ARBA00022481"/>
    </source>
</evidence>
<dbReference type="AlphaFoldDB" id="X1G3X1"/>
<reference evidence="7" key="1">
    <citation type="journal article" date="2014" name="Front. Microbiol.">
        <title>High frequency of phylogenetically diverse reductive dehalogenase-homologous genes in deep subseafloor sedimentary metagenomes.</title>
        <authorList>
            <person name="Kawai M."/>
            <person name="Futagami T."/>
            <person name="Toyoda A."/>
            <person name="Takaki Y."/>
            <person name="Nishi S."/>
            <person name="Hori S."/>
            <person name="Arai W."/>
            <person name="Tsubouchi T."/>
            <person name="Morono Y."/>
            <person name="Uchiyama I."/>
            <person name="Ito T."/>
            <person name="Fujiyama A."/>
            <person name="Inagaki F."/>
            <person name="Takami H."/>
        </authorList>
    </citation>
    <scope>NUCLEOTIDE SEQUENCE</scope>
    <source>
        <strain evidence="7">Expedition CK06-06</strain>
    </source>
</reference>
<evidence type="ECO:0000256" key="3">
    <source>
        <dbReference type="ARBA" id="ARBA00022692"/>
    </source>
</evidence>
<dbReference type="Pfam" id="PF07963">
    <property type="entry name" value="N_methyl"/>
    <property type="match status" value="1"/>
</dbReference>
<feature type="transmembrane region" description="Helical" evidence="6">
    <location>
        <begin position="12"/>
        <end position="35"/>
    </location>
</feature>
<proteinExistence type="predicted"/>
<name>X1G3X1_9ZZZZ</name>
<evidence type="ECO:0000256" key="5">
    <source>
        <dbReference type="ARBA" id="ARBA00023136"/>
    </source>
</evidence>
<protein>
    <recommendedName>
        <fullName evidence="8">Type II secretion system protein GspG C-terminal domain-containing protein</fullName>
    </recommendedName>
</protein>